<evidence type="ECO:0000256" key="1">
    <source>
        <dbReference type="ARBA" id="ARBA00005007"/>
    </source>
</evidence>
<name>A0A8S1S9E4_9CILI</name>
<evidence type="ECO:0000256" key="3">
    <source>
        <dbReference type="ARBA" id="ARBA00022532"/>
    </source>
</evidence>
<proteinExistence type="inferred from homology"/>
<dbReference type="Pfam" id="PF00285">
    <property type="entry name" value="Citrate_synt"/>
    <property type="match status" value="1"/>
</dbReference>
<dbReference type="GO" id="GO:0006099">
    <property type="term" value="P:tricarboxylic acid cycle"/>
    <property type="evidence" value="ECO:0007669"/>
    <property type="project" value="UniProtKB-KW"/>
</dbReference>
<comment type="similarity">
    <text evidence="2 5">Belongs to the citrate synthase family.</text>
</comment>
<dbReference type="NCBIfam" id="NF004126">
    <property type="entry name" value="PRK05614.1"/>
    <property type="match status" value="1"/>
</dbReference>
<dbReference type="InterPro" id="IPR019810">
    <property type="entry name" value="Citrate_synthase_AS"/>
</dbReference>
<dbReference type="PIRSF" id="PIRSF001369">
    <property type="entry name" value="Citrate_synth"/>
    <property type="match status" value="1"/>
</dbReference>
<sequence>MSQSPKKWYQETIDSQKSKMEKTVPISPLPQDFATLTLPNGKTVQLPVYKGTKGPPMIDITQLYSKTGYFTLDPGFSSTGACMSTMTYIDGDKGELLYRGYPIETLAKYSSYIEVCYLFIYGHLPSQKELQLFEETMVSEMMINEKLIEFYKGFASDSHPMAIMVGVVGALSAFMHKDFDVNDPRDRDKDANPCSICIQNSFGITYNISKQKMFSTPMNEFNVDKVIVKALDTIFMLHADHEQNASTSTVRIAGSSLANPFACIAAGITALWGPYHGGANEAVLNMLKEIGNKENIPLYLQKAKSKDNSFRLMGFGHRVYKNYDPRAKVMQEMCYNVLQKTQRANDILELAILLEQTALKDDYFIQRKLYPNVDFYTGIVYEALSIPTSMFTVMFAVQRSIGWICQWMEMMSEKVQRISRPRQLYVGDDQREYIQIQNRKEEEKSRVCKLPMHSSLFGLVKV</sequence>
<comment type="caution">
    <text evidence="6">The sequence shown here is derived from an EMBL/GenBank/DDBJ whole genome shotgun (WGS) entry which is preliminary data.</text>
</comment>
<gene>
    <name evidence="6" type="ORF">PPENT_87.1.T0040531</name>
</gene>
<dbReference type="InterPro" id="IPR024176">
    <property type="entry name" value="Citrate_synthase_bac-typ"/>
</dbReference>
<dbReference type="PROSITE" id="PS00480">
    <property type="entry name" value="CITRATE_SYNTHASE"/>
    <property type="match status" value="1"/>
</dbReference>
<organism evidence="6 7">
    <name type="scientific">Paramecium pentaurelia</name>
    <dbReference type="NCBI Taxonomy" id="43138"/>
    <lineage>
        <taxon>Eukaryota</taxon>
        <taxon>Sar</taxon>
        <taxon>Alveolata</taxon>
        <taxon>Ciliophora</taxon>
        <taxon>Intramacronucleata</taxon>
        <taxon>Oligohymenophorea</taxon>
        <taxon>Peniculida</taxon>
        <taxon>Parameciidae</taxon>
        <taxon>Paramecium</taxon>
    </lineage>
</organism>
<accession>A0A8S1S9E4</accession>
<reference evidence="6" key="1">
    <citation type="submission" date="2021-01" db="EMBL/GenBank/DDBJ databases">
        <authorList>
            <consortium name="Genoscope - CEA"/>
            <person name="William W."/>
        </authorList>
    </citation>
    <scope>NUCLEOTIDE SEQUENCE</scope>
</reference>
<dbReference type="OrthoDB" id="435022at2759"/>
<evidence type="ECO:0000256" key="5">
    <source>
        <dbReference type="PIRNR" id="PIRNR001369"/>
    </source>
</evidence>
<protein>
    <recommendedName>
        <fullName evidence="5">Citrate synthase</fullName>
    </recommendedName>
</protein>
<dbReference type="AlphaFoldDB" id="A0A8S1S9E4"/>
<dbReference type="Proteomes" id="UP000689195">
    <property type="component" value="Unassembled WGS sequence"/>
</dbReference>
<evidence type="ECO:0000256" key="2">
    <source>
        <dbReference type="ARBA" id="ARBA00010566"/>
    </source>
</evidence>
<keyword evidence="7" id="KW-1185">Reference proteome</keyword>
<evidence type="ECO:0000313" key="6">
    <source>
        <dbReference type="EMBL" id="CAD8136000.1"/>
    </source>
</evidence>
<keyword evidence="4 5" id="KW-0808">Transferase</keyword>
<evidence type="ECO:0000313" key="7">
    <source>
        <dbReference type="Proteomes" id="UP000689195"/>
    </source>
</evidence>
<dbReference type="EMBL" id="CAJJDO010000004">
    <property type="protein sequence ID" value="CAD8136000.1"/>
    <property type="molecule type" value="Genomic_DNA"/>
</dbReference>
<comment type="pathway">
    <text evidence="1">Carbohydrate metabolism.</text>
</comment>
<dbReference type="PANTHER" id="PTHR42871">
    <property type="entry name" value="CITRATE SYNTHASE"/>
    <property type="match status" value="1"/>
</dbReference>
<dbReference type="InterPro" id="IPR002020">
    <property type="entry name" value="Citrate_synthase"/>
</dbReference>
<dbReference type="PANTHER" id="PTHR42871:SF1">
    <property type="entry name" value="CITRATE SYNTHASE"/>
    <property type="match status" value="1"/>
</dbReference>
<keyword evidence="3" id="KW-0816">Tricarboxylic acid cycle</keyword>
<evidence type="ECO:0000256" key="4">
    <source>
        <dbReference type="ARBA" id="ARBA00022679"/>
    </source>
</evidence>
<dbReference type="FunFam" id="1.10.230.10:FF:000002">
    <property type="entry name" value="Citrate synthase"/>
    <property type="match status" value="1"/>
</dbReference>
<dbReference type="GO" id="GO:0036440">
    <property type="term" value="F:citrate synthase activity"/>
    <property type="evidence" value="ECO:0007669"/>
    <property type="project" value="UniProtKB-EC"/>
</dbReference>